<sequence>MLRTRVHQMSNLFLKKGCFWPKPSEASIGGRVLNVTRFVSTKEGPEVTKDRWEQADVDPSSRPHRVLRREDVIKKALTEEVGDAGPENAKEIPPTESDENYPERSRAKHYGPRKKKSDQLQDEQKGPFAQKNDAFEGRPIGFPKR</sequence>
<feature type="compositionally biased region" description="Basic residues" evidence="1">
    <location>
        <begin position="106"/>
        <end position="116"/>
    </location>
</feature>
<dbReference type="AlphaFoldDB" id="A0A7S3P8C4"/>
<feature type="compositionally biased region" description="Basic and acidic residues" evidence="1">
    <location>
        <begin position="43"/>
        <end position="54"/>
    </location>
</feature>
<feature type="compositionally biased region" description="Basic and acidic residues" evidence="1">
    <location>
        <begin position="68"/>
        <end position="78"/>
    </location>
</feature>
<protein>
    <submittedName>
        <fullName evidence="2">Uncharacterized protein</fullName>
    </submittedName>
</protein>
<evidence type="ECO:0000256" key="1">
    <source>
        <dbReference type="SAM" id="MobiDB-lite"/>
    </source>
</evidence>
<gene>
    <name evidence="2" type="ORF">ACOF00016_LOCUS9939</name>
</gene>
<proteinExistence type="predicted"/>
<reference evidence="2" key="1">
    <citation type="submission" date="2021-01" db="EMBL/GenBank/DDBJ databases">
        <authorList>
            <person name="Corre E."/>
            <person name="Pelletier E."/>
            <person name="Niang G."/>
            <person name="Scheremetjew M."/>
            <person name="Finn R."/>
            <person name="Kale V."/>
            <person name="Holt S."/>
            <person name="Cochrane G."/>
            <person name="Meng A."/>
            <person name="Brown T."/>
            <person name="Cohen L."/>
        </authorList>
    </citation>
    <scope>NUCLEOTIDE SEQUENCE</scope>
    <source>
        <strain evidence="2">CCMP127</strain>
    </source>
</reference>
<dbReference type="EMBL" id="HBIM01012085">
    <property type="protein sequence ID" value="CAE0412679.1"/>
    <property type="molecule type" value="Transcribed_RNA"/>
</dbReference>
<name>A0A7S3P8C4_9STRA</name>
<evidence type="ECO:0000313" key="2">
    <source>
        <dbReference type="EMBL" id="CAE0412679.1"/>
    </source>
</evidence>
<organism evidence="2">
    <name type="scientific">Amphora coffeiformis</name>
    <dbReference type="NCBI Taxonomy" id="265554"/>
    <lineage>
        <taxon>Eukaryota</taxon>
        <taxon>Sar</taxon>
        <taxon>Stramenopiles</taxon>
        <taxon>Ochrophyta</taxon>
        <taxon>Bacillariophyta</taxon>
        <taxon>Bacillariophyceae</taxon>
        <taxon>Bacillariophycidae</taxon>
        <taxon>Thalassiophysales</taxon>
        <taxon>Catenulaceae</taxon>
        <taxon>Amphora</taxon>
    </lineage>
</organism>
<feature type="region of interest" description="Disordered" evidence="1">
    <location>
        <begin position="43"/>
        <end position="145"/>
    </location>
</feature>
<accession>A0A7S3P8C4</accession>